<evidence type="ECO:0000313" key="2">
    <source>
        <dbReference type="Proteomes" id="UP001305414"/>
    </source>
</evidence>
<reference evidence="1 2" key="1">
    <citation type="submission" date="2023-10" db="EMBL/GenBank/DDBJ databases">
        <title>Draft genome sequence of Xylaria bambusicola isolate GMP-LS, the root and basal stem rot pathogen of sugarcane in Indonesia.</title>
        <authorList>
            <person name="Selvaraj P."/>
            <person name="Muralishankar V."/>
            <person name="Muruganantham S."/>
            <person name="Sp S."/>
            <person name="Haryani S."/>
            <person name="Lau K.J.X."/>
            <person name="Naqvi N.I."/>
        </authorList>
    </citation>
    <scope>NUCLEOTIDE SEQUENCE [LARGE SCALE GENOMIC DNA]</scope>
    <source>
        <strain evidence="1">GMP-LS</strain>
    </source>
</reference>
<comment type="caution">
    <text evidence="1">The sequence shown here is derived from an EMBL/GenBank/DDBJ whole genome shotgun (WGS) entry which is preliminary data.</text>
</comment>
<dbReference type="EMBL" id="JAWHQM010000010">
    <property type="protein sequence ID" value="KAK5629016.1"/>
    <property type="molecule type" value="Genomic_DNA"/>
</dbReference>
<proteinExistence type="predicted"/>
<sequence>MGDLPVRQIEFHWMVKPPETVKVNHTLTIVGRVPAIVDIQVIEAILLEDSGEHGARFEGQAAYTSPGFNDDGIQCTYVWFFIKLEKRGRNRIKFRISWKKNRELFGTVETFEVRVGDSYDSPFYSKSLSNKY</sequence>
<protein>
    <submittedName>
        <fullName evidence="1">Uncharacterized protein</fullName>
    </submittedName>
</protein>
<dbReference type="AlphaFoldDB" id="A0AAN7Z8V3"/>
<name>A0AAN7Z8V3_9PEZI</name>
<evidence type="ECO:0000313" key="1">
    <source>
        <dbReference type="EMBL" id="KAK5629016.1"/>
    </source>
</evidence>
<dbReference type="Proteomes" id="UP001305414">
    <property type="component" value="Unassembled WGS sequence"/>
</dbReference>
<organism evidence="1 2">
    <name type="scientific">Xylaria bambusicola</name>
    <dbReference type="NCBI Taxonomy" id="326684"/>
    <lineage>
        <taxon>Eukaryota</taxon>
        <taxon>Fungi</taxon>
        <taxon>Dikarya</taxon>
        <taxon>Ascomycota</taxon>
        <taxon>Pezizomycotina</taxon>
        <taxon>Sordariomycetes</taxon>
        <taxon>Xylariomycetidae</taxon>
        <taxon>Xylariales</taxon>
        <taxon>Xylariaceae</taxon>
        <taxon>Xylaria</taxon>
    </lineage>
</organism>
<gene>
    <name evidence="1" type="ORF">RRF57_004731</name>
</gene>
<keyword evidence="2" id="KW-1185">Reference proteome</keyword>
<accession>A0AAN7Z8V3</accession>